<dbReference type="Pfam" id="PF02373">
    <property type="entry name" value="JmjC"/>
    <property type="match status" value="1"/>
</dbReference>
<name>A0A163MDC5_ABSGL</name>
<proteinExistence type="predicted"/>
<dbReference type="PROSITE" id="PS51184">
    <property type="entry name" value="JMJC"/>
    <property type="match status" value="1"/>
</dbReference>
<protein>
    <recommendedName>
        <fullName evidence="5">JmjC domain-containing protein</fullName>
    </recommendedName>
</protein>
<dbReference type="GO" id="GO:0031490">
    <property type="term" value="F:chromatin DNA binding"/>
    <property type="evidence" value="ECO:0007669"/>
    <property type="project" value="TreeGrafter"/>
</dbReference>
<reference evidence="6" key="1">
    <citation type="submission" date="2016-04" db="EMBL/GenBank/DDBJ databases">
        <authorList>
            <person name="Evans L.H."/>
            <person name="Alamgir A."/>
            <person name="Owens N."/>
            <person name="Weber N.D."/>
            <person name="Virtaneva K."/>
            <person name="Barbian K."/>
            <person name="Babar A."/>
            <person name="Rosenke K."/>
        </authorList>
    </citation>
    <scope>NUCLEOTIDE SEQUENCE [LARGE SCALE GENOMIC DNA]</scope>
    <source>
        <strain evidence="6">CBS 101.48</strain>
    </source>
</reference>
<feature type="region of interest" description="Disordered" evidence="4">
    <location>
        <begin position="217"/>
        <end position="252"/>
    </location>
</feature>
<dbReference type="GO" id="GO:0032454">
    <property type="term" value="F:histone H3K9 demethylase activity"/>
    <property type="evidence" value="ECO:0007669"/>
    <property type="project" value="InterPro"/>
</dbReference>
<dbReference type="PANTHER" id="PTHR12549">
    <property type="entry name" value="JMJC DOMAIN-CONTAINING HISTONE DEMETHYLATION PROTEIN"/>
    <property type="match status" value="1"/>
</dbReference>
<evidence type="ECO:0000256" key="1">
    <source>
        <dbReference type="ARBA" id="ARBA00004123"/>
    </source>
</evidence>
<evidence type="ECO:0000256" key="4">
    <source>
        <dbReference type="SAM" id="MobiDB-lite"/>
    </source>
</evidence>
<dbReference type="GO" id="GO:0000785">
    <property type="term" value="C:chromatin"/>
    <property type="evidence" value="ECO:0007669"/>
    <property type="project" value="TreeGrafter"/>
</dbReference>
<dbReference type="SMART" id="SM00558">
    <property type="entry name" value="JmjC"/>
    <property type="match status" value="1"/>
</dbReference>
<feature type="domain" description="JmjC" evidence="5">
    <location>
        <begin position="445"/>
        <end position="647"/>
    </location>
</feature>
<dbReference type="GO" id="GO:0003712">
    <property type="term" value="F:transcription coregulator activity"/>
    <property type="evidence" value="ECO:0007669"/>
    <property type="project" value="TreeGrafter"/>
</dbReference>
<accession>A0A163MDC5</accession>
<keyword evidence="2" id="KW-0479">Metal-binding</keyword>
<feature type="region of interest" description="Disordered" evidence="4">
    <location>
        <begin position="688"/>
        <end position="737"/>
    </location>
</feature>
<dbReference type="GO" id="GO:0000118">
    <property type="term" value="C:histone deacetylase complex"/>
    <property type="evidence" value="ECO:0007669"/>
    <property type="project" value="TreeGrafter"/>
</dbReference>
<dbReference type="InterPro" id="IPR045109">
    <property type="entry name" value="LSDs-like"/>
</dbReference>
<dbReference type="SUPFAM" id="SSF51197">
    <property type="entry name" value="Clavaminate synthase-like"/>
    <property type="match status" value="1"/>
</dbReference>
<keyword evidence="7" id="KW-1185">Reference proteome</keyword>
<evidence type="ECO:0000313" key="6">
    <source>
        <dbReference type="EMBL" id="SAM03739.1"/>
    </source>
</evidence>
<dbReference type="OrthoDB" id="1667110at2759"/>
<evidence type="ECO:0000256" key="2">
    <source>
        <dbReference type="ARBA" id="ARBA00022723"/>
    </source>
</evidence>
<dbReference type="EMBL" id="LT554228">
    <property type="protein sequence ID" value="SAM03739.1"/>
    <property type="molecule type" value="Genomic_DNA"/>
</dbReference>
<dbReference type="AlphaFoldDB" id="A0A163MDC5"/>
<comment type="subcellular location">
    <subcellularLocation>
        <location evidence="1">Nucleus</location>
    </subcellularLocation>
</comment>
<organism evidence="6">
    <name type="scientific">Absidia glauca</name>
    <name type="common">Pin mould</name>
    <dbReference type="NCBI Taxonomy" id="4829"/>
    <lineage>
        <taxon>Eukaryota</taxon>
        <taxon>Fungi</taxon>
        <taxon>Fungi incertae sedis</taxon>
        <taxon>Mucoromycota</taxon>
        <taxon>Mucoromycotina</taxon>
        <taxon>Mucoromycetes</taxon>
        <taxon>Mucorales</taxon>
        <taxon>Cunninghamellaceae</taxon>
        <taxon>Absidia</taxon>
    </lineage>
</organism>
<dbReference type="GO" id="GO:0046872">
    <property type="term" value="F:metal ion binding"/>
    <property type="evidence" value="ECO:0007669"/>
    <property type="project" value="UniProtKB-KW"/>
</dbReference>
<feature type="compositionally biased region" description="Polar residues" evidence="4">
    <location>
        <begin position="226"/>
        <end position="235"/>
    </location>
</feature>
<dbReference type="GO" id="GO:0006357">
    <property type="term" value="P:regulation of transcription by RNA polymerase II"/>
    <property type="evidence" value="ECO:0007669"/>
    <property type="project" value="TreeGrafter"/>
</dbReference>
<feature type="compositionally biased region" description="Acidic residues" evidence="4">
    <location>
        <begin position="703"/>
        <end position="716"/>
    </location>
</feature>
<dbReference type="Gene3D" id="2.60.120.650">
    <property type="entry name" value="Cupin"/>
    <property type="match status" value="1"/>
</dbReference>
<dbReference type="Proteomes" id="UP000078561">
    <property type="component" value="Unassembled WGS sequence"/>
</dbReference>
<evidence type="ECO:0000259" key="5">
    <source>
        <dbReference type="PROSITE" id="PS51184"/>
    </source>
</evidence>
<keyword evidence="3" id="KW-0539">Nucleus</keyword>
<feature type="compositionally biased region" description="Basic residues" evidence="4">
    <location>
        <begin position="727"/>
        <end position="737"/>
    </location>
</feature>
<evidence type="ECO:0000313" key="7">
    <source>
        <dbReference type="Proteomes" id="UP000078561"/>
    </source>
</evidence>
<dbReference type="OMA" id="EHQAKDF"/>
<dbReference type="InParanoid" id="A0A163MDC5"/>
<evidence type="ECO:0000256" key="3">
    <source>
        <dbReference type="ARBA" id="ARBA00023242"/>
    </source>
</evidence>
<gene>
    <name evidence="6" type="primary">ABSGL_09582.1 scaffold 11342</name>
</gene>
<feature type="region of interest" description="Disordered" evidence="4">
    <location>
        <begin position="266"/>
        <end position="300"/>
    </location>
</feature>
<sequence>MGKAKNGTAKASPAPLEIQHGRCNHVKYQAFPNPCLACISEIESDPCRFNYFRAFKRRKTTLEYGPYFVFHRRRYFSLQSVPISNLPTLTKTQQIYIQDALRPTVKRLLDQDLLLMDSLIDTIVRRTPTNNVRHTCDNCLTSIFNVYYMCGLCGLEICVDCFGLDSEWTDDNANAPLTSDLTICSYERRHNKPQFFPVHKYSMADLLQLRLQTSVLTPNQRPPLPTNDSLQSPKKTTPPLIGDPSSSNSSPMALSWITSAVPSQSKRPCISTLSPSQLPLSPNTSIESPDTGLDDDHHERTLTLPPQSPLPFESSLGANSIPAHLQLLVISQRHLSLDQFQTYWQTGKPALVQDTLDRSRIAWTPDFFCSLYGKQKIDAIDCHNMEVTSMTINDFFKGYVSRKQSDSTIPLLKIKDWPPGSDFRTECPEMYQDFMAMLPAPEYCTANGAFNLSNRLPPFFLKPDLGPKMFIAYGLDPLDDTCHVGTTNLHCDMTDAVNVMCHAQGYGGNTGKKYELGVSATTGIPAAAVWDVFAFEDLPTLRRFVGQLWNEMHGPRQSPRINSSQPSSKVDPIHGQWIYLTKALLLRLDKEHGVKPWRLYQNPGDAIYIPAGCAHQVANYQNAIKCAFDFVSPENINRSAEITRQFGHAQREDALQLKTTLVYAWMSVYKSTSLSIPTSTLDDFDLKSEDSMENGKRSSTAFSDDDADFDDGDEEIKSDTNVSASRQKSKSKKKRSR</sequence>
<dbReference type="PANTHER" id="PTHR12549:SF38">
    <property type="entry name" value="JMJC DOMAIN-CONTAINING HISTONE DEMETHYLASE 2, ISOFORM A"/>
    <property type="match status" value="1"/>
</dbReference>
<feature type="compositionally biased region" description="Low complexity" evidence="4">
    <location>
        <begin position="273"/>
        <end position="282"/>
    </location>
</feature>
<dbReference type="InterPro" id="IPR003347">
    <property type="entry name" value="JmjC_dom"/>
</dbReference>
<dbReference type="STRING" id="4829.A0A163MDC5"/>